<dbReference type="Proteomes" id="UP000323380">
    <property type="component" value="Unassembled WGS sequence"/>
</dbReference>
<proteinExistence type="predicted"/>
<keyword evidence="1" id="KW-1133">Transmembrane helix</keyword>
<feature type="transmembrane region" description="Helical" evidence="1">
    <location>
        <begin position="358"/>
        <end position="378"/>
    </location>
</feature>
<accession>A0A5D0NXT7</accession>
<feature type="transmembrane region" description="Helical" evidence="1">
    <location>
        <begin position="250"/>
        <end position="270"/>
    </location>
</feature>
<dbReference type="EMBL" id="VSFG01000001">
    <property type="protein sequence ID" value="TYB49317.1"/>
    <property type="molecule type" value="Genomic_DNA"/>
</dbReference>
<feature type="transmembrane region" description="Helical" evidence="1">
    <location>
        <begin position="177"/>
        <end position="197"/>
    </location>
</feature>
<feature type="transmembrane region" description="Helical" evidence="1">
    <location>
        <begin position="150"/>
        <end position="171"/>
    </location>
</feature>
<comment type="caution">
    <text evidence="2">The sequence shown here is derived from an EMBL/GenBank/DDBJ whole genome shotgun (WGS) entry which is preliminary data.</text>
</comment>
<keyword evidence="1" id="KW-0472">Membrane</keyword>
<feature type="transmembrane region" description="Helical" evidence="1">
    <location>
        <begin position="16"/>
        <end position="35"/>
    </location>
</feature>
<feature type="transmembrane region" description="Helical" evidence="1">
    <location>
        <begin position="47"/>
        <end position="68"/>
    </location>
</feature>
<dbReference type="STRING" id="1220554.GCA_001552135_08025"/>
<evidence type="ECO:0000313" key="2">
    <source>
        <dbReference type="EMBL" id="TYB49317.1"/>
    </source>
</evidence>
<keyword evidence="3" id="KW-1185">Reference proteome</keyword>
<protein>
    <submittedName>
        <fullName evidence="2">M48 family metalloprotease</fullName>
    </submittedName>
</protein>
<feature type="transmembrane region" description="Helical" evidence="1">
    <location>
        <begin position="276"/>
        <end position="293"/>
    </location>
</feature>
<keyword evidence="2" id="KW-0645">Protease</keyword>
<dbReference type="AlphaFoldDB" id="A0A5D0NXT7"/>
<keyword evidence="1" id="KW-0812">Transmembrane</keyword>
<keyword evidence="2" id="KW-0482">Metalloprotease</keyword>
<dbReference type="GO" id="GO:0008237">
    <property type="term" value="F:metallopeptidase activity"/>
    <property type="evidence" value="ECO:0007669"/>
    <property type="project" value="UniProtKB-KW"/>
</dbReference>
<gene>
    <name evidence="2" type="ORF">FXF69_09525</name>
</gene>
<reference evidence="2 3" key="1">
    <citation type="submission" date="2019-08" db="EMBL/GenBank/DDBJ databases">
        <title>Actinomadura sp. nov. CYP1-5 isolated from mountain soil.</title>
        <authorList>
            <person name="Songsumanus A."/>
            <person name="Kuncharoen N."/>
            <person name="Kudo T."/>
            <person name="Yuki M."/>
            <person name="Igarashi Y."/>
            <person name="Tanasupawat S."/>
        </authorList>
    </citation>
    <scope>NUCLEOTIDE SEQUENCE [LARGE SCALE GENOMIC DNA]</scope>
    <source>
        <strain evidence="2 3">JCM 14158</strain>
    </source>
</reference>
<organism evidence="2 3">
    <name type="scientific">Actinomadura chibensis</name>
    <dbReference type="NCBI Taxonomy" id="392828"/>
    <lineage>
        <taxon>Bacteria</taxon>
        <taxon>Bacillati</taxon>
        <taxon>Actinomycetota</taxon>
        <taxon>Actinomycetes</taxon>
        <taxon>Streptosporangiales</taxon>
        <taxon>Thermomonosporaceae</taxon>
        <taxon>Actinomadura</taxon>
    </lineage>
</organism>
<sequence>MTEAAQLRHLRLTDRALRAVIAAPYALFVPMLMTIDHYGDSPLHPAGELLLALGVVTVICLAVFAFLIREWAAWSYEYRHGGRLRRPIDWDHRWDGVRRALENSGLDIDTIAAYAVFRTHFNLETLHPPSRSLGVLGVFADWGARHNRKLIVSGATAGVAIAVAGELWPGWYDRPPFWIGVGVATTVLMPFAIWNGWSQYRLNARRPESVVLIPTQWRSRLSGDTPTATAVFLHEVSHVRHHDVARRRVIALYAHFAQFGAFLNAGMAFTVQGSEGPLFALFVIMAVSGILAVRRARTALLLVEELRADAEACTDEPTRKAMHLFLDNLPTPTRQTALRSRVLTTPWKLSVLFPAHKAIALMTLGNAVPLLTLFTLLWTGTVPPAPDL</sequence>
<name>A0A5D0NXT7_9ACTN</name>
<evidence type="ECO:0000256" key="1">
    <source>
        <dbReference type="SAM" id="Phobius"/>
    </source>
</evidence>
<dbReference type="GO" id="GO:0006508">
    <property type="term" value="P:proteolysis"/>
    <property type="evidence" value="ECO:0007669"/>
    <property type="project" value="UniProtKB-KW"/>
</dbReference>
<dbReference type="RefSeq" id="WP_067905041.1">
    <property type="nucleotide sequence ID" value="NZ_VSFG01000001.1"/>
</dbReference>
<evidence type="ECO:0000313" key="3">
    <source>
        <dbReference type="Proteomes" id="UP000323380"/>
    </source>
</evidence>
<keyword evidence="2" id="KW-0378">Hydrolase</keyword>